<dbReference type="InterPro" id="IPR016865">
    <property type="entry name" value="RclC"/>
</dbReference>
<dbReference type="EMBL" id="FNST01000002">
    <property type="protein sequence ID" value="SED26214.1"/>
    <property type="molecule type" value="Genomic_DNA"/>
</dbReference>
<dbReference type="AlphaFoldDB" id="A0A1H4Z9T3"/>
<reference evidence="2" key="1">
    <citation type="submission" date="2016-10" db="EMBL/GenBank/DDBJ databases">
        <authorList>
            <person name="Varghese N."/>
            <person name="Submissions S."/>
        </authorList>
    </citation>
    <scope>NUCLEOTIDE SEQUENCE [LARGE SCALE GENOMIC DNA]</scope>
    <source>
        <strain evidence="2">DSM 40318</strain>
    </source>
</reference>
<dbReference type="GO" id="GO:1901530">
    <property type="term" value="P:response to hypochlorite"/>
    <property type="evidence" value="ECO:0007669"/>
    <property type="project" value="TreeGrafter"/>
</dbReference>
<evidence type="ECO:0000313" key="2">
    <source>
        <dbReference type="Proteomes" id="UP000198609"/>
    </source>
</evidence>
<proteinExistence type="predicted"/>
<dbReference type="GO" id="GO:0005886">
    <property type="term" value="C:plasma membrane"/>
    <property type="evidence" value="ECO:0007669"/>
    <property type="project" value="TreeGrafter"/>
</dbReference>
<sequence length="155" mass="16727">MIMRSTVSKCLLSTGFSTIRYGLALNLLSIGRLKFESYEVENIRPLVTASPVFSRLLTELGEQKLARVLGVTEMVTGSLIAARPFAPRASALGSLGAAGIFATTLSFLATTPEAWQERRREPKLSLAGQFLVKDIVLLGASLLTAAESLQTGQRR</sequence>
<dbReference type="PANTHER" id="PTHR40106">
    <property type="entry name" value="INNER MEMBRANE PROTEIN RCLC"/>
    <property type="match status" value="1"/>
</dbReference>
<dbReference type="PANTHER" id="PTHR40106:SF1">
    <property type="entry name" value="INNER MEMBRANE PROTEIN RCLC"/>
    <property type="match status" value="1"/>
</dbReference>
<evidence type="ECO:0000313" key="1">
    <source>
        <dbReference type="EMBL" id="SED26214.1"/>
    </source>
</evidence>
<dbReference type="Proteomes" id="UP000198609">
    <property type="component" value="Unassembled WGS sequence"/>
</dbReference>
<organism evidence="1 2">
    <name type="scientific">Streptomyces melanosporofaciens</name>
    <dbReference type="NCBI Taxonomy" id="67327"/>
    <lineage>
        <taxon>Bacteria</taxon>
        <taxon>Bacillati</taxon>
        <taxon>Actinomycetota</taxon>
        <taxon>Actinomycetes</taxon>
        <taxon>Kitasatosporales</taxon>
        <taxon>Streptomycetaceae</taxon>
        <taxon>Streptomyces</taxon>
        <taxon>Streptomyces violaceusniger group</taxon>
    </lineage>
</organism>
<dbReference type="PIRSF" id="PIRSF028065">
    <property type="entry name" value="UCP028065"/>
    <property type="match status" value="1"/>
</dbReference>
<protein>
    <submittedName>
        <fullName evidence="1">Uncharacterized membrane protein YkgB</fullName>
    </submittedName>
</protein>
<keyword evidence="2" id="KW-1185">Reference proteome</keyword>
<name>A0A1H4Z9T3_STRMJ</name>
<gene>
    <name evidence="1" type="ORF">SAMN04490356_7686</name>
</gene>
<accession>A0A1H4Z9T3</accession>
<dbReference type="InterPro" id="IPR007339">
    <property type="entry name" value="RclC-like"/>
</dbReference>
<dbReference type="Pfam" id="PF04224">
    <property type="entry name" value="DUF417"/>
    <property type="match status" value="1"/>
</dbReference>